<sequence length="100" mass="10621">MYSPSASTLDTVTLTVRLAKSPKCVLPAEPDASVAHVRTGALVPRSWGEKASRWPSIKRECESNGQQMALVPAPVVLDGLSVTGSVHPSRPGNPSWLPPH</sequence>
<keyword evidence="2" id="KW-1185">Reference proteome</keyword>
<proteinExistence type="predicted"/>
<comment type="caution">
    <text evidence="1">The sequence shown here is derived from an EMBL/GenBank/DDBJ whole genome shotgun (WGS) entry which is preliminary data.</text>
</comment>
<dbReference type="Proteomes" id="UP000314294">
    <property type="component" value="Unassembled WGS sequence"/>
</dbReference>
<evidence type="ECO:0000313" key="2">
    <source>
        <dbReference type="Proteomes" id="UP000314294"/>
    </source>
</evidence>
<reference evidence="1 2" key="1">
    <citation type="submission" date="2019-03" db="EMBL/GenBank/DDBJ databases">
        <title>First draft genome of Liparis tanakae, snailfish: a comprehensive survey of snailfish specific genes.</title>
        <authorList>
            <person name="Kim W."/>
            <person name="Song I."/>
            <person name="Jeong J.-H."/>
            <person name="Kim D."/>
            <person name="Kim S."/>
            <person name="Ryu S."/>
            <person name="Song J.Y."/>
            <person name="Lee S.K."/>
        </authorList>
    </citation>
    <scope>NUCLEOTIDE SEQUENCE [LARGE SCALE GENOMIC DNA]</scope>
    <source>
        <tissue evidence="1">Muscle</tissue>
    </source>
</reference>
<dbReference type="AlphaFoldDB" id="A0A4Z2HDK1"/>
<accession>A0A4Z2HDK1</accession>
<dbReference type="EMBL" id="SRLO01000282">
    <property type="protein sequence ID" value="TNN62974.1"/>
    <property type="molecule type" value="Genomic_DNA"/>
</dbReference>
<evidence type="ECO:0000313" key="1">
    <source>
        <dbReference type="EMBL" id="TNN62974.1"/>
    </source>
</evidence>
<organism evidence="1 2">
    <name type="scientific">Liparis tanakae</name>
    <name type="common">Tanaka's snailfish</name>
    <dbReference type="NCBI Taxonomy" id="230148"/>
    <lineage>
        <taxon>Eukaryota</taxon>
        <taxon>Metazoa</taxon>
        <taxon>Chordata</taxon>
        <taxon>Craniata</taxon>
        <taxon>Vertebrata</taxon>
        <taxon>Euteleostomi</taxon>
        <taxon>Actinopterygii</taxon>
        <taxon>Neopterygii</taxon>
        <taxon>Teleostei</taxon>
        <taxon>Neoteleostei</taxon>
        <taxon>Acanthomorphata</taxon>
        <taxon>Eupercaria</taxon>
        <taxon>Perciformes</taxon>
        <taxon>Cottioidei</taxon>
        <taxon>Cottales</taxon>
        <taxon>Liparidae</taxon>
        <taxon>Liparis</taxon>
    </lineage>
</organism>
<protein>
    <submittedName>
        <fullName evidence="1">Uncharacterized protein</fullName>
    </submittedName>
</protein>
<name>A0A4Z2HDK1_9TELE</name>
<gene>
    <name evidence="1" type="ORF">EYF80_026783</name>
</gene>